<comment type="caution">
    <text evidence="1">The sequence shown here is derived from an EMBL/GenBank/DDBJ whole genome shotgun (WGS) entry which is preliminary data.</text>
</comment>
<reference evidence="1" key="1">
    <citation type="submission" date="2017-07" db="EMBL/GenBank/DDBJ databases">
        <title>Taro Niue Genome Assembly and Annotation.</title>
        <authorList>
            <person name="Atibalentja N."/>
            <person name="Keating K."/>
            <person name="Fields C.J."/>
        </authorList>
    </citation>
    <scope>NUCLEOTIDE SEQUENCE</scope>
    <source>
        <strain evidence="1">Niue_2</strain>
        <tissue evidence="1">Leaf</tissue>
    </source>
</reference>
<sequence>MDLESPIPLTRCLHWKHGIDGHVLDGPVLFPRWSGDLGFFGVLSRPLPSVTISALAAEVPLLFCDGGARRSHSAPLESAATPAYSGSRPPLFEARSFVLLSLPVWISRAPPRRLVTVVVPPPVVSAPDYVFSLKVDDEVD</sequence>
<evidence type="ECO:0000313" key="1">
    <source>
        <dbReference type="EMBL" id="MQL89413.1"/>
    </source>
</evidence>
<dbReference type="AlphaFoldDB" id="A0A843V9X8"/>
<proteinExistence type="predicted"/>
<dbReference type="Proteomes" id="UP000652761">
    <property type="component" value="Unassembled WGS sequence"/>
</dbReference>
<protein>
    <submittedName>
        <fullName evidence="1">Uncharacterized protein</fullName>
    </submittedName>
</protein>
<evidence type="ECO:0000313" key="2">
    <source>
        <dbReference type="Proteomes" id="UP000652761"/>
    </source>
</evidence>
<name>A0A843V9X8_COLES</name>
<gene>
    <name evidence="1" type="ORF">Taro_021984</name>
</gene>
<organism evidence="1 2">
    <name type="scientific">Colocasia esculenta</name>
    <name type="common">Wild taro</name>
    <name type="synonym">Arum esculentum</name>
    <dbReference type="NCBI Taxonomy" id="4460"/>
    <lineage>
        <taxon>Eukaryota</taxon>
        <taxon>Viridiplantae</taxon>
        <taxon>Streptophyta</taxon>
        <taxon>Embryophyta</taxon>
        <taxon>Tracheophyta</taxon>
        <taxon>Spermatophyta</taxon>
        <taxon>Magnoliopsida</taxon>
        <taxon>Liliopsida</taxon>
        <taxon>Araceae</taxon>
        <taxon>Aroideae</taxon>
        <taxon>Colocasieae</taxon>
        <taxon>Colocasia</taxon>
    </lineage>
</organism>
<dbReference type="EMBL" id="NMUH01001147">
    <property type="protein sequence ID" value="MQL89413.1"/>
    <property type="molecule type" value="Genomic_DNA"/>
</dbReference>
<accession>A0A843V9X8</accession>
<keyword evidence="2" id="KW-1185">Reference proteome</keyword>